<comment type="subcellular location">
    <subcellularLocation>
        <location evidence="2">Membrane</location>
        <topology evidence="2">Single-pass membrane protein</topology>
    </subcellularLocation>
</comment>
<dbReference type="GO" id="GO:0061630">
    <property type="term" value="F:ubiquitin protein ligase activity"/>
    <property type="evidence" value="ECO:0007669"/>
    <property type="project" value="UniProtKB-EC"/>
</dbReference>
<accession>A0A2P5E8H8</accession>
<evidence type="ECO:0000256" key="14">
    <source>
        <dbReference type="PROSITE-ProRule" id="PRU00175"/>
    </source>
</evidence>
<keyword evidence="8 14" id="KW-0863">Zinc-finger</keyword>
<dbReference type="OrthoDB" id="9984778at2759"/>
<dbReference type="PANTHER" id="PTHR45768">
    <property type="entry name" value="E3 UBIQUITIN-PROTEIN LIGASE RNF13-LIKE"/>
    <property type="match status" value="1"/>
</dbReference>
<organism evidence="17 18">
    <name type="scientific">Trema orientale</name>
    <name type="common">Charcoal tree</name>
    <name type="synonym">Celtis orientalis</name>
    <dbReference type="NCBI Taxonomy" id="63057"/>
    <lineage>
        <taxon>Eukaryota</taxon>
        <taxon>Viridiplantae</taxon>
        <taxon>Streptophyta</taxon>
        <taxon>Embryophyta</taxon>
        <taxon>Tracheophyta</taxon>
        <taxon>Spermatophyta</taxon>
        <taxon>Magnoliopsida</taxon>
        <taxon>eudicotyledons</taxon>
        <taxon>Gunneridae</taxon>
        <taxon>Pentapetalae</taxon>
        <taxon>rosids</taxon>
        <taxon>fabids</taxon>
        <taxon>Rosales</taxon>
        <taxon>Cannabaceae</taxon>
        <taxon>Trema</taxon>
    </lineage>
</organism>
<evidence type="ECO:0000256" key="15">
    <source>
        <dbReference type="SAM" id="Phobius"/>
    </source>
</evidence>
<keyword evidence="10" id="KW-0862">Zinc</keyword>
<feature type="domain" description="RING-type" evidence="16">
    <location>
        <begin position="218"/>
        <end position="260"/>
    </location>
</feature>
<keyword evidence="5" id="KW-0808">Transferase</keyword>
<evidence type="ECO:0000313" key="18">
    <source>
        <dbReference type="Proteomes" id="UP000237000"/>
    </source>
</evidence>
<evidence type="ECO:0000256" key="2">
    <source>
        <dbReference type="ARBA" id="ARBA00004167"/>
    </source>
</evidence>
<comment type="caution">
    <text evidence="17">The sequence shown here is derived from an EMBL/GenBank/DDBJ whole genome shotgun (WGS) entry which is preliminary data.</text>
</comment>
<dbReference type="InParanoid" id="A0A2P5E8H8"/>
<reference evidence="18" key="1">
    <citation type="submission" date="2016-06" db="EMBL/GenBank/DDBJ databases">
        <title>Parallel loss of symbiosis genes in relatives of nitrogen-fixing non-legume Parasponia.</title>
        <authorList>
            <person name="Van Velzen R."/>
            <person name="Holmer R."/>
            <person name="Bu F."/>
            <person name="Rutten L."/>
            <person name="Van Zeijl A."/>
            <person name="Liu W."/>
            <person name="Santuari L."/>
            <person name="Cao Q."/>
            <person name="Sharma T."/>
            <person name="Shen D."/>
            <person name="Roswanjaya Y."/>
            <person name="Wardhani T."/>
            <person name="Kalhor M.S."/>
            <person name="Jansen J."/>
            <person name="Van den Hoogen J."/>
            <person name="Gungor B."/>
            <person name="Hartog M."/>
            <person name="Hontelez J."/>
            <person name="Verver J."/>
            <person name="Yang W.-C."/>
            <person name="Schijlen E."/>
            <person name="Repin R."/>
            <person name="Schilthuizen M."/>
            <person name="Schranz E."/>
            <person name="Heidstra R."/>
            <person name="Miyata K."/>
            <person name="Fedorova E."/>
            <person name="Kohlen W."/>
            <person name="Bisseling T."/>
            <person name="Smit S."/>
            <person name="Geurts R."/>
        </authorList>
    </citation>
    <scope>NUCLEOTIDE SEQUENCE [LARGE SCALE GENOMIC DNA]</scope>
    <source>
        <strain evidence="18">cv. RG33-2</strain>
    </source>
</reference>
<dbReference type="Proteomes" id="UP000237000">
    <property type="component" value="Unassembled WGS sequence"/>
</dbReference>
<evidence type="ECO:0000259" key="16">
    <source>
        <dbReference type="PROSITE" id="PS50089"/>
    </source>
</evidence>
<evidence type="ECO:0000256" key="4">
    <source>
        <dbReference type="ARBA" id="ARBA00012483"/>
    </source>
</evidence>
<dbReference type="AlphaFoldDB" id="A0A2P5E8H8"/>
<dbReference type="STRING" id="63057.A0A2P5E8H8"/>
<keyword evidence="12 15" id="KW-0472">Membrane</keyword>
<keyword evidence="6 15" id="KW-0812">Transmembrane</keyword>
<dbReference type="Gene3D" id="3.30.40.10">
    <property type="entry name" value="Zinc/RING finger domain, C3HC4 (zinc finger)"/>
    <property type="match status" value="1"/>
</dbReference>
<evidence type="ECO:0000256" key="3">
    <source>
        <dbReference type="ARBA" id="ARBA00004906"/>
    </source>
</evidence>
<keyword evidence="11 15" id="KW-1133">Transmembrane helix</keyword>
<dbReference type="SMART" id="SM00184">
    <property type="entry name" value="RING"/>
    <property type="match status" value="1"/>
</dbReference>
<evidence type="ECO:0000256" key="10">
    <source>
        <dbReference type="ARBA" id="ARBA00022833"/>
    </source>
</evidence>
<name>A0A2P5E8H8_TREOI</name>
<dbReference type="Pfam" id="PF13639">
    <property type="entry name" value="zf-RING_2"/>
    <property type="match status" value="1"/>
</dbReference>
<dbReference type="GO" id="GO:0016020">
    <property type="term" value="C:membrane"/>
    <property type="evidence" value="ECO:0007669"/>
    <property type="project" value="UniProtKB-SubCell"/>
</dbReference>
<evidence type="ECO:0000313" key="17">
    <source>
        <dbReference type="EMBL" id="PON81848.1"/>
    </source>
</evidence>
<dbReference type="PROSITE" id="PS50089">
    <property type="entry name" value="ZF_RING_2"/>
    <property type="match status" value="1"/>
</dbReference>
<dbReference type="GO" id="GO:0008270">
    <property type="term" value="F:zinc ion binding"/>
    <property type="evidence" value="ECO:0007669"/>
    <property type="project" value="UniProtKB-KW"/>
</dbReference>
<evidence type="ECO:0000256" key="7">
    <source>
        <dbReference type="ARBA" id="ARBA00022723"/>
    </source>
</evidence>
<feature type="transmembrane region" description="Helical" evidence="15">
    <location>
        <begin position="79"/>
        <end position="112"/>
    </location>
</feature>
<gene>
    <name evidence="17" type="ORF">TorRG33x02_223640</name>
</gene>
<keyword evidence="18" id="KW-1185">Reference proteome</keyword>
<proteinExistence type="inferred from homology"/>
<evidence type="ECO:0000256" key="6">
    <source>
        <dbReference type="ARBA" id="ARBA00022692"/>
    </source>
</evidence>
<dbReference type="InterPro" id="IPR013083">
    <property type="entry name" value="Znf_RING/FYVE/PHD"/>
</dbReference>
<evidence type="ECO:0000256" key="1">
    <source>
        <dbReference type="ARBA" id="ARBA00000900"/>
    </source>
</evidence>
<sequence>MHIQQLKKFVSKHKLLDGLTAFGTNLHGQIPSKLHAAAAIKPKSSAESAAQAKEAKPHSNLNIMAPPQFYLSPELSSTLFYLITGFFAILVIFVCIVAFSVMLSLFIVSIVHGCYKFFQERRQNDPEAGEILDGPSQDFHRTGGAQQLNYENSMLESNVQILEMLDRILRHLGEGREGSRRHRRALESMLPCLVYGNHKGAKPSSCPSSGENNGNDECAICLEDFEKGDSCQVFPVCNHVFHSVCIGNWLRNNPTCPLCRNCVFGK</sequence>
<dbReference type="EC" id="2.3.2.27" evidence="4"/>
<dbReference type="CDD" id="cd16461">
    <property type="entry name" value="RING-H2_EL5-like"/>
    <property type="match status" value="1"/>
</dbReference>
<keyword evidence="7" id="KW-0479">Metal-binding</keyword>
<dbReference type="SUPFAM" id="SSF57850">
    <property type="entry name" value="RING/U-box"/>
    <property type="match status" value="1"/>
</dbReference>
<dbReference type="EMBL" id="JXTC01000207">
    <property type="protein sequence ID" value="PON81848.1"/>
    <property type="molecule type" value="Genomic_DNA"/>
</dbReference>
<evidence type="ECO:0000256" key="9">
    <source>
        <dbReference type="ARBA" id="ARBA00022786"/>
    </source>
</evidence>
<comment type="pathway">
    <text evidence="3">Protein modification; protein ubiquitination.</text>
</comment>
<comment type="similarity">
    <text evidence="13">Belongs to the RING-type zinc finger family. ATL subfamily.</text>
</comment>
<evidence type="ECO:0000256" key="11">
    <source>
        <dbReference type="ARBA" id="ARBA00022989"/>
    </source>
</evidence>
<keyword evidence="9" id="KW-0833">Ubl conjugation pathway</keyword>
<evidence type="ECO:0000256" key="12">
    <source>
        <dbReference type="ARBA" id="ARBA00023136"/>
    </source>
</evidence>
<protein>
    <recommendedName>
        <fullName evidence="4">RING-type E3 ubiquitin transferase</fullName>
        <ecNumber evidence="4">2.3.2.27</ecNumber>
    </recommendedName>
</protein>
<dbReference type="InterPro" id="IPR001841">
    <property type="entry name" value="Znf_RING"/>
</dbReference>
<evidence type="ECO:0000256" key="5">
    <source>
        <dbReference type="ARBA" id="ARBA00022679"/>
    </source>
</evidence>
<evidence type="ECO:0000256" key="13">
    <source>
        <dbReference type="ARBA" id="ARBA00024209"/>
    </source>
</evidence>
<comment type="catalytic activity">
    <reaction evidence="1">
        <text>S-ubiquitinyl-[E2 ubiquitin-conjugating enzyme]-L-cysteine + [acceptor protein]-L-lysine = [E2 ubiquitin-conjugating enzyme]-L-cysteine + N(6)-ubiquitinyl-[acceptor protein]-L-lysine.</text>
        <dbReference type="EC" id="2.3.2.27"/>
    </reaction>
</comment>
<dbReference type="PANTHER" id="PTHR45768:SF61">
    <property type="entry name" value="RING-H2 FINGER PROTEIN ATL18"/>
    <property type="match status" value="1"/>
</dbReference>
<evidence type="ECO:0000256" key="8">
    <source>
        <dbReference type="ARBA" id="ARBA00022771"/>
    </source>
</evidence>